<gene>
    <name evidence="1" type="ORF">BQ8482_340202</name>
</gene>
<evidence type="ECO:0000313" key="2">
    <source>
        <dbReference type="Proteomes" id="UP000245698"/>
    </source>
</evidence>
<dbReference type="Proteomes" id="UP000245698">
    <property type="component" value="Unassembled WGS sequence"/>
</dbReference>
<protein>
    <submittedName>
        <fullName evidence="1">Uncharacterized protein</fullName>
    </submittedName>
</protein>
<accession>A0A2P9AQC3</accession>
<keyword evidence="2" id="KW-1185">Reference proteome</keyword>
<evidence type="ECO:0000313" key="1">
    <source>
        <dbReference type="EMBL" id="SJM33306.1"/>
    </source>
</evidence>
<reference evidence="2" key="1">
    <citation type="submission" date="2016-12" db="EMBL/GenBank/DDBJ databases">
        <authorList>
            <person name="Brunel B."/>
        </authorList>
    </citation>
    <scope>NUCLEOTIDE SEQUENCE [LARGE SCALE GENOMIC DNA]</scope>
</reference>
<sequence length="243" mass="27625">MDRETLQRFQDELVAVLLTGAEPRDTDTLSLLSTVDAVRFRMLSEMVAGKRIAKCRYILPRTFQIGEFTPEFLNRFCATMPFISADFYSNAAQFYFFVRRESRFGSVPPILEEACFTELAIASNTRRPVLASEGFPIDSWDRYHWGIPKGVRLRRYTHDVFSVLSTGAVHLGRRRYWYGIICKPRNSRLGACFAPSAATYDLLRRLGRRGGKAPAHLNTPSGTLLMKWLYEAGIIEFSACASV</sequence>
<proteinExistence type="predicted"/>
<organism evidence="1 2">
    <name type="scientific">Mesorhizobium delmotii</name>
    <dbReference type="NCBI Taxonomy" id="1631247"/>
    <lineage>
        <taxon>Bacteria</taxon>
        <taxon>Pseudomonadati</taxon>
        <taxon>Pseudomonadota</taxon>
        <taxon>Alphaproteobacteria</taxon>
        <taxon>Hyphomicrobiales</taxon>
        <taxon>Phyllobacteriaceae</taxon>
        <taxon>Mesorhizobium</taxon>
    </lineage>
</organism>
<dbReference type="AlphaFoldDB" id="A0A2P9AQC3"/>
<name>A0A2P9AQC3_9HYPH</name>
<dbReference type="EMBL" id="FUIG01000042">
    <property type="protein sequence ID" value="SJM33306.1"/>
    <property type="molecule type" value="Genomic_DNA"/>
</dbReference>